<dbReference type="KEGG" id="scj:SCANT_v1c10180"/>
<accession>A0A0M3SJL1</accession>
<evidence type="ECO:0000259" key="1">
    <source>
        <dbReference type="PROSITE" id="PS51061"/>
    </source>
</evidence>
<dbReference type="PROSITE" id="PS51061">
    <property type="entry name" value="R3H"/>
    <property type="match status" value="1"/>
</dbReference>
<reference evidence="2 3" key="1">
    <citation type="journal article" date="2015" name="Genome Announc.">
        <title>Complete Genome Sequence of Spiroplasma cantharicola CC-1T (DSM 21588), a Bacterium Isolated from Soldier Beetle (Cantharis carolinus).</title>
        <authorList>
            <person name="Lo W.S."/>
            <person name="Liu P.Y."/>
            <person name="Kuo C.H."/>
        </authorList>
    </citation>
    <scope>NUCLEOTIDE SEQUENCE [LARGE SCALE GENOMIC DNA]</scope>
    <source>
        <strain evidence="2 3">CC-1</strain>
    </source>
</reference>
<dbReference type="GO" id="GO:0003676">
    <property type="term" value="F:nucleic acid binding"/>
    <property type="evidence" value="ECO:0007669"/>
    <property type="project" value="UniProtKB-UniRule"/>
</dbReference>
<name>A0A0M3SJL1_9MOLU</name>
<dbReference type="InterPro" id="IPR001374">
    <property type="entry name" value="R3H_dom"/>
</dbReference>
<gene>
    <name evidence="2" type="ORF">SCANT_v1c10180</name>
</gene>
<dbReference type="PATRIC" id="fig|362837.3.peg.1036"/>
<dbReference type="OrthoDB" id="389585at2"/>
<dbReference type="AlphaFoldDB" id="A0A0M3SJL1"/>
<organism evidence="2 3">
    <name type="scientific">Spiroplasma cantharicola</name>
    <dbReference type="NCBI Taxonomy" id="362837"/>
    <lineage>
        <taxon>Bacteria</taxon>
        <taxon>Bacillati</taxon>
        <taxon>Mycoplasmatota</taxon>
        <taxon>Mollicutes</taxon>
        <taxon>Entomoplasmatales</taxon>
        <taxon>Spiroplasmataceae</taxon>
        <taxon>Spiroplasma</taxon>
    </lineage>
</organism>
<sequence length="186" mass="22163">MILKIKNNKINHFLITKKPETNLVFYENINEVILFISNKKRIEIMKFLNEQLSKISKIKIISIFRIESKSKNIIAYDAPIELTRDTKLSLWRFIKNVLKIKFNMLFDFEIINFNISNKNKKKFSKTELSRIINRVLSSKEEEILPAYPKPLRREINRLISKYNNLKAKTSGQIGERKIRIIYKSEN</sequence>
<keyword evidence="3" id="KW-1185">Reference proteome</keyword>
<dbReference type="Proteomes" id="UP000063919">
    <property type="component" value="Chromosome"/>
</dbReference>
<feature type="domain" description="R3H" evidence="1">
    <location>
        <begin position="118"/>
        <end position="184"/>
    </location>
</feature>
<evidence type="ECO:0000313" key="3">
    <source>
        <dbReference type="Proteomes" id="UP000063919"/>
    </source>
</evidence>
<proteinExistence type="predicted"/>
<protein>
    <recommendedName>
        <fullName evidence="1">R3H domain-containing protein</fullName>
    </recommendedName>
</protein>
<evidence type="ECO:0000313" key="2">
    <source>
        <dbReference type="EMBL" id="ALD66924.1"/>
    </source>
</evidence>
<dbReference type="RefSeq" id="WP_053946662.1">
    <property type="nucleotide sequence ID" value="NZ_CP012622.1"/>
</dbReference>
<dbReference type="STRING" id="362837.SCANT_v1c10180"/>
<dbReference type="EMBL" id="CP012622">
    <property type="protein sequence ID" value="ALD66924.1"/>
    <property type="molecule type" value="Genomic_DNA"/>
</dbReference>